<evidence type="ECO:0000256" key="2">
    <source>
        <dbReference type="SAM" id="SignalP"/>
    </source>
</evidence>
<dbReference type="EMBL" id="BLXT01005456">
    <property type="protein sequence ID" value="GFO22891.1"/>
    <property type="molecule type" value="Genomic_DNA"/>
</dbReference>
<dbReference type="PROSITE" id="PS50958">
    <property type="entry name" value="SMB_2"/>
    <property type="match status" value="1"/>
</dbReference>
<feature type="chain" id="PRO_5043629609" description="SMB domain-containing protein" evidence="2">
    <location>
        <begin position="29"/>
        <end position="649"/>
    </location>
</feature>
<proteinExistence type="predicted"/>
<dbReference type="InterPro" id="IPR036024">
    <property type="entry name" value="Somatomedin_B-like_dom_sf"/>
</dbReference>
<name>A0AAV4BV02_9GAST</name>
<dbReference type="AlphaFoldDB" id="A0AAV4BV02"/>
<evidence type="ECO:0000313" key="5">
    <source>
        <dbReference type="Proteomes" id="UP000735302"/>
    </source>
</evidence>
<evidence type="ECO:0000259" key="3">
    <source>
        <dbReference type="PROSITE" id="PS50958"/>
    </source>
</evidence>
<dbReference type="Proteomes" id="UP000735302">
    <property type="component" value="Unassembled WGS sequence"/>
</dbReference>
<feature type="signal peptide" evidence="2">
    <location>
        <begin position="1"/>
        <end position="28"/>
    </location>
</feature>
<evidence type="ECO:0000256" key="1">
    <source>
        <dbReference type="ARBA" id="ARBA00023157"/>
    </source>
</evidence>
<reference evidence="4 5" key="1">
    <citation type="journal article" date="2021" name="Elife">
        <title>Chloroplast acquisition without the gene transfer in kleptoplastic sea slugs, Plakobranchus ocellatus.</title>
        <authorList>
            <person name="Maeda T."/>
            <person name="Takahashi S."/>
            <person name="Yoshida T."/>
            <person name="Shimamura S."/>
            <person name="Takaki Y."/>
            <person name="Nagai Y."/>
            <person name="Toyoda A."/>
            <person name="Suzuki Y."/>
            <person name="Arimoto A."/>
            <person name="Ishii H."/>
            <person name="Satoh N."/>
            <person name="Nishiyama T."/>
            <person name="Hasebe M."/>
            <person name="Maruyama T."/>
            <person name="Minagawa J."/>
            <person name="Obokata J."/>
            <person name="Shigenobu S."/>
        </authorList>
    </citation>
    <scope>NUCLEOTIDE SEQUENCE [LARGE SCALE GENOMIC DNA]</scope>
</reference>
<keyword evidence="2" id="KW-0732">Signal</keyword>
<dbReference type="InterPro" id="IPR001212">
    <property type="entry name" value="Somatomedin_B_dom"/>
</dbReference>
<protein>
    <recommendedName>
        <fullName evidence="3">SMB domain-containing protein</fullName>
    </recommendedName>
</protein>
<gene>
    <name evidence="4" type="ORF">PoB_004939600</name>
</gene>
<dbReference type="SUPFAM" id="SSF90188">
    <property type="entry name" value="Somatomedin B domain"/>
    <property type="match status" value="1"/>
</dbReference>
<evidence type="ECO:0000313" key="4">
    <source>
        <dbReference type="EMBL" id="GFO22891.1"/>
    </source>
</evidence>
<accession>A0AAV4BV02</accession>
<comment type="caution">
    <text evidence="4">The sequence shown here is derived from an EMBL/GenBank/DDBJ whole genome shotgun (WGS) entry which is preliminary data.</text>
</comment>
<sequence length="649" mass="73070">MDFLISISHGNFTRAIFCLLALYPFTVSVKQTAGNESSTIVANEQFFNISSVQRDSIRKSNDSFQRGVGAKLHNQNMTFQRIEMNHSNTRGPFQLECQNDLYSFPHSEYLCASPDFSNNPNISKAHYTCADRCGFAPIYGNPLECACDALCFLYGDCCWDIPSACPQIYAQAKDVKASYVHGTLSHCAAYPSTLVIINDANKERQAINASSEPTSTTTSRPQPKKISPFSGGFNFIYLDWFMIADLSSGILFKNKEVVQSLELPVSVSSLSFVPKEAILKCIIGGFDAISRYSSAVRVVPNCKINDLHEVPTIFHRNCPTVSAMACPCELGQEIQSHYYDDCLEIVNSLFLRRYHGTLSHALDLGFTHLSNGEKCKNININFDQRRAGISFKNEMKIRITPFFPAIHTDYNGHLQPYAGEDDVENLSKQLIIKYVVEMAYVLEERLICNSMTNFPSHCQLDQCISQDLLLSNIPASSRGLFNDRSCIQPIRAKAWTSDVSAPSQIPLCTCSQLAGVLLAFGRWDVKVDNIRESLCLLWMNVFTHDKPAKEPMAPYTFSEIKSFNVSHSITVSSVWAQLQTKLIEEKEKNCPYDNFQELHVCLYYFDEQTLERPVKNVCSYFTVGSRSKTVRDSGYHVSMSCFILIIIMH</sequence>
<keyword evidence="1" id="KW-1015">Disulfide bond</keyword>
<keyword evidence="5" id="KW-1185">Reference proteome</keyword>
<dbReference type="Pfam" id="PF01033">
    <property type="entry name" value="Somatomedin_B"/>
    <property type="match status" value="1"/>
</dbReference>
<feature type="domain" description="SMB" evidence="3">
    <location>
        <begin position="125"/>
        <end position="169"/>
    </location>
</feature>
<dbReference type="Gene3D" id="4.10.410.20">
    <property type="match status" value="1"/>
</dbReference>
<organism evidence="4 5">
    <name type="scientific">Plakobranchus ocellatus</name>
    <dbReference type="NCBI Taxonomy" id="259542"/>
    <lineage>
        <taxon>Eukaryota</taxon>
        <taxon>Metazoa</taxon>
        <taxon>Spiralia</taxon>
        <taxon>Lophotrochozoa</taxon>
        <taxon>Mollusca</taxon>
        <taxon>Gastropoda</taxon>
        <taxon>Heterobranchia</taxon>
        <taxon>Euthyneura</taxon>
        <taxon>Panpulmonata</taxon>
        <taxon>Sacoglossa</taxon>
        <taxon>Placobranchoidea</taxon>
        <taxon>Plakobranchidae</taxon>
        <taxon>Plakobranchus</taxon>
    </lineage>
</organism>